<evidence type="ECO:0000256" key="4">
    <source>
        <dbReference type="ARBA" id="ARBA00022692"/>
    </source>
</evidence>
<reference evidence="10" key="3">
    <citation type="submission" date="2025-09" db="UniProtKB">
        <authorList>
            <consortium name="Ensembl"/>
        </authorList>
    </citation>
    <scope>IDENTIFICATION</scope>
</reference>
<dbReference type="AlphaFoldDB" id="H2ZU15"/>
<accession>H2ZU15</accession>
<dbReference type="HOGENOM" id="CLU_040616_1_2_1"/>
<dbReference type="eggNOG" id="ENOG502QTXT">
    <property type="taxonomic scope" value="Eukaryota"/>
</dbReference>
<dbReference type="Ensembl" id="ENSLACT00000000895.1">
    <property type="protein sequence ID" value="ENSLACP00000000886.1"/>
    <property type="gene ID" value="ENSLACG00000000798.1"/>
</dbReference>
<dbReference type="EMBL" id="AFYH01274935">
    <property type="status" value="NOT_ANNOTATED_CDS"/>
    <property type="molecule type" value="Genomic_DNA"/>
</dbReference>
<evidence type="ECO:0000256" key="5">
    <source>
        <dbReference type="ARBA" id="ARBA00022968"/>
    </source>
</evidence>
<name>H2ZU15_LATCH</name>
<evidence type="ECO:0000256" key="1">
    <source>
        <dbReference type="ARBA" id="ARBA00004323"/>
    </source>
</evidence>
<dbReference type="PANTHER" id="PTHR14647:SF62">
    <property type="entry name" value="GALACTOSE-3-O-SULFOTRANSFERASE 2"/>
    <property type="match status" value="1"/>
</dbReference>
<evidence type="ECO:0000256" key="9">
    <source>
        <dbReference type="ARBA" id="ARBA00023180"/>
    </source>
</evidence>
<keyword evidence="9" id="KW-0325">Glycoprotein</keyword>
<dbReference type="GO" id="GO:0000139">
    <property type="term" value="C:Golgi membrane"/>
    <property type="evidence" value="ECO:0007669"/>
    <property type="project" value="UniProtKB-SubCell"/>
</dbReference>
<keyword evidence="4" id="KW-0812">Transmembrane</keyword>
<organism evidence="10 11">
    <name type="scientific">Latimeria chalumnae</name>
    <name type="common">Coelacanth</name>
    <dbReference type="NCBI Taxonomy" id="7897"/>
    <lineage>
        <taxon>Eukaryota</taxon>
        <taxon>Metazoa</taxon>
        <taxon>Chordata</taxon>
        <taxon>Craniata</taxon>
        <taxon>Vertebrata</taxon>
        <taxon>Euteleostomi</taxon>
        <taxon>Coelacanthiformes</taxon>
        <taxon>Coelacanthidae</taxon>
        <taxon>Latimeria</taxon>
    </lineage>
</organism>
<evidence type="ECO:0008006" key="12">
    <source>
        <dbReference type="Google" id="ProtNLM"/>
    </source>
</evidence>
<dbReference type="Gene3D" id="3.40.50.300">
    <property type="entry name" value="P-loop containing nucleotide triphosphate hydrolases"/>
    <property type="match status" value="1"/>
</dbReference>
<comment type="subcellular location">
    <subcellularLocation>
        <location evidence="1">Golgi apparatus membrane</location>
        <topology evidence="1">Single-pass type II membrane protein</topology>
    </subcellularLocation>
</comment>
<keyword evidence="3" id="KW-0808">Transferase</keyword>
<evidence type="ECO:0000256" key="2">
    <source>
        <dbReference type="ARBA" id="ARBA00008124"/>
    </source>
</evidence>
<proteinExistence type="inferred from homology"/>
<evidence type="ECO:0000313" key="11">
    <source>
        <dbReference type="Proteomes" id="UP000008672"/>
    </source>
</evidence>
<dbReference type="Proteomes" id="UP000008672">
    <property type="component" value="Unassembled WGS sequence"/>
</dbReference>
<evidence type="ECO:0000256" key="6">
    <source>
        <dbReference type="ARBA" id="ARBA00022989"/>
    </source>
</evidence>
<reference evidence="11" key="1">
    <citation type="submission" date="2011-08" db="EMBL/GenBank/DDBJ databases">
        <title>The draft genome of Latimeria chalumnae.</title>
        <authorList>
            <person name="Di Palma F."/>
            <person name="Alfoldi J."/>
            <person name="Johnson J."/>
            <person name="Berlin A."/>
            <person name="Gnerre S."/>
            <person name="Jaffe D."/>
            <person name="MacCallum I."/>
            <person name="Young S."/>
            <person name="Walker B.J."/>
            <person name="Lander E."/>
            <person name="Lindblad-Toh K."/>
        </authorList>
    </citation>
    <scope>NUCLEOTIDE SEQUENCE [LARGE SCALE GENOMIC DNA]</scope>
    <source>
        <strain evidence="11">Wild caught</strain>
    </source>
</reference>
<evidence type="ECO:0000256" key="3">
    <source>
        <dbReference type="ARBA" id="ARBA00022679"/>
    </source>
</evidence>
<dbReference type="PANTHER" id="PTHR14647">
    <property type="entry name" value="GALACTOSE-3-O-SULFOTRANSFERASE"/>
    <property type="match status" value="1"/>
</dbReference>
<keyword evidence="11" id="KW-1185">Reference proteome</keyword>
<keyword evidence="7" id="KW-0333">Golgi apparatus</keyword>
<sequence>NILCNDLHFLTEVRKIMPKDSFYFSILRSPVAMMESSFTYYKSIPAFRNARTLEEFLSDPWKYYDGSNALNSYARNLLLFDFGFNNEKRVELYVNFVIRRIEKTFALILISEYFDESMILLKNALCWTIDDVVSFKLNSRSNKTKHSLSKETEVLIKEWNLLDWKLYIHFNQTFWKRIDEGIGRERMKAEVEVLRERQGELMKICLYDGTAVEPSKIKDQLLMPLQHGNAQILGYNLNPNLDEKTRMMCYRLIMPEIQYTELLYTKQFPFIQSIKSSNSLAGN</sequence>
<evidence type="ECO:0000313" key="10">
    <source>
        <dbReference type="Ensembl" id="ENSLACP00000000886.1"/>
    </source>
</evidence>
<dbReference type="GO" id="GO:0001733">
    <property type="term" value="F:galactosylceramide sulfotransferase activity"/>
    <property type="evidence" value="ECO:0007669"/>
    <property type="project" value="InterPro"/>
</dbReference>
<dbReference type="Pfam" id="PF06990">
    <property type="entry name" value="Gal-3-0_sulfotr"/>
    <property type="match status" value="1"/>
</dbReference>
<dbReference type="GeneTree" id="ENSGT00950000182923"/>
<keyword evidence="5" id="KW-0735">Signal-anchor</keyword>
<dbReference type="InterPro" id="IPR009729">
    <property type="entry name" value="Gal-3-0_sulfotransfrase"/>
</dbReference>
<dbReference type="InParanoid" id="H2ZU15"/>
<evidence type="ECO:0000256" key="7">
    <source>
        <dbReference type="ARBA" id="ARBA00023034"/>
    </source>
</evidence>
<keyword evidence="8" id="KW-0472">Membrane</keyword>
<dbReference type="GO" id="GO:0009247">
    <property type="term" value="P:glycolipid biosynthetic process"/>
    <property type="evidence" value="ECO:0007669"/>
    <property type="project" value="InterPro"/>
</dbReference>
<dbReference type="OMA" id="CHRMILP"/>
<protein>
    <recommendedName>
        <fullName evidence="12">Galactose-3-O-sulfotransferase 2</fullName>
    </recommendedName>
</protein>
<reference evidence="10" key="2">
    <citation type="submission" date="2025-08" db="UniProtKB">
        <authorList>
            <consortium name="Ensembl"/>
        </authorList>
    </citation>
    <scope>IDENTIFICATION</scope>
</reference>
<evidence type="ECO:0000256" key="8">
    <source>
        <dbReference type="ARBA" id="ARBA00023136"/>
    </source>
</evidence>
<keyword evidence="6" id="KW-1133">Transmembrane helix</keyword>
<dbReference type="InterPro" id="IPR027417">
    <property type="entry name" value="P-loop_NTPase"/>
</dbReference>
<comment type="similarity">
    <text evidence="2">Belongs to the galactose-3-O-sulfotransferase family.</text>
</comment>